<accession>H3AG81</accession>
<dbReference type="PANTHER" id="PTHR47639">
    <property type="entry name" value="BTB/POZ DOMAIN-CONTAINING PROTEIN 18"/>
    <property type="match status" value="1"/>
</dbReference>
<dbReference type="STRING" id="7897.ENSLACP00000008652"/>
<proteinExistence type="predicted"/>
<dbReference type="InParanoid" id="H3AG81"/>
<evidence type="ECO:0000313" key="3">
    <source>
        <dbReference type="Proteomes" id="UP000008672"/>
    </source>
</evidence>
<keyword evidence="3" id="KW-1185">Reference proteome</keyword>
<reference evidence="2" key="2">
    <citation type="submission" date="2025-08" db="UniProtKB">
        <authorList>
            <consortium name="Ensembl"/>
        </authorList>
    </citation>
    <scope>IDENTIFICATION</scope>
</reference>
<dbReference type="AlphaFoldDB" id="H3AG81"/>
<organism evidence="2 3">
    <name type="scientific">Latimeria chalumnae</name>
    <name type="common">Coelacanth</name>
    <dbReference type="NCBI Taxonomy" id="7897"/>
    <lineage>
        <taxon>Eukaryota</taxon>
        <taxon>Metazoa</taxon>
        <taxon>Chordata</taxon>
        <taxon>Craniata</taxon>
        <taxon>Vertebrata</taxon>
        <taxon>Euteleostomi</taxon>
        <taxon>Coelacanthiformes</taxon>
        <taxon>Coelacanthidae</taxon>
        <taxon>Latimeria</taxon>
    </lineage>
</organism>
<name>H3AG81_LATCH</name>
<reference evidence="2" key="3">
    <citation type="submission" date="2025-09" db="UniProtKB">
        <authorList>
            <consortium name="Ensembl"/>
        </authorList>
    </citation>
    <scope>IDENTIFICATION</scope>
</reference>
<dbReference type="GeneTree" id="ENSGT00940000171111"/>
<sequence length="88" mass="10063">MAAHAVPPLSYRNIRLLRTAFLQLHQQQQDGVFCDVILQAEGESILAHRCVLSAFSQYLRGRFSSEEPHSHKVLLELHELKAKTLKKL</sequence>
<dbReference type="HOGENOM" id="CLU_2474714_0_0_1"/>
<reference evidence="3" key="1">
    <citation type="submission" date="2011-08" db="EMBL/GenBank/DDBJ databases">
        <title>The draft genome of Latimeria chalumnae.</title>
        <authorList>
            <person name="Di Palma F."/>
            <person name="Alfoldi J."/>
            <person name="Johnson J."/>
            <person name="Berlin A."/>
            <person name="Gnerre S."/>
            <person name="Jaffe D."/>
            <person name="MacCallum I."/>
            <person name="Young S."/>
            <person name="Walker B.J."/>
            <person name="Lander E."/>
            <person name="Lindblad-Toh K."/>
        </authorList>
    </citation>
    <scope>NUCLEOTIDE SEQUENCE [LARGE SCALE GENOMIC DNA]</scope>
    <source>
        <strain evidence="3">Wild caught</strain>
    </source>
</reference>
<feature type="domain" description="BTB" evidence="1">
    <location>
        <begin position="34"/>
        <end position="88"/>
    </location>
</feature>
<dbReference type="SUPFAM" id="SSF54695">
    <property type="entry name" value="POZ domain"/>
    <property type="match status" value="1"/>
</dbReference>
<dbReference type="GO" id="GO:0032968">
    <property type="term" value="P:positive regulation of transcription elongation by RNA polymerase II"/>
    <property type="evidence" value="ECO:0007669"/>
    <property type="project" value="InterPro"/>
</dbReference>
<dbReference type="Gene3D" id="3.30.710.10">
    <property type="entry name" value="Potassium Channel Kv1.1, Chain A"/>
    <property type="match status" value="1"/>
</dbReference>
<dbReference type="PANTHER" id="PTHR47639:SF1">
    <property type="entry name" value="BTB_POZ DOMAIN-CONTAINING PROTEIN 18"/>
    <property type="match status" value="1"/>
</dbReference>
<dbReference type="InterPro" id="IPR000210">
    <property type="entry name" value="BTB/POZ_dom"/>
</dbReference>
<protein>
    <recommendedName>
        <fullName evidence="1">BTB domain-containing protein</fullName>
    </recommendedName>
</protein>
<evidence type="ECO:0000259" key="1">
    <source>
        <dbReference type="PROSITE" id="PS50097"/>
    </source>
</evidence>
<dbReference type="PROSITE" id="PS50097">
    <property type="entry name" value="BTB"/>
    <property type="match status" value="1"/>
</dbReference>
<dbReference type="EMBL" id="AFYH01225044">
    <property type="status" value="NOT_ANNOTATED_CDS"/>
    <property type="molecule type" value="Genomic_DNA"/>
</dbReference>
<evidence type="ECO:0000313" key="2">
    <source>
        <dbReference type="Ensembl" id="ENSLACP00000008652.1"/>
    </source>
</evidence>
<dbReference type="InterPro" id="IPR042915">
    <property type="entry name" value="BTBD18"/>
</dbReference>
<dbReference type="Pfam" id="PF00651">
    <property type="entry name" value="BTB"/>
    <property type="match status" value="1"/>
</dbReference>
<dbReference type="Ensembl" id="ENSLACT00000008720.1">
    <property type="protein sequence ID" value="ENSLACP00000008652.1"/>
    <property type="gene ID" value="ENSLACG00000007648.1"/>
</dbReference>
<dbReference type="InterPro" id="IPR011333">
    <property type="entry name" value="SKP1/BTB/POZ_sf"/>
</dbReference>
<dbReference type="Proteomes" id="UP000008672">
    <property type="component" value="Unassembled WGS sequence"/>
</dbReference>